<evidence type="ECO:0000313" key="2">
    <source>
        <dbReference type="EMBL" id="KAL3784923.1"/>
    </source>
</evidence>
<organism evidence="2 3">
    <name type="scientific">Cyclotella atomus</name>
    <dbReference type="NCBI Taxonomy" id="382360"/>
    <lineage>
        <taxon>Eukaryota</taxon>
        <taxon>Sar</taxon>
        <taxon>Stramenopiles</taxon>
        <taxon>Ochrophyta</taxon>
        <taxon>Bacillariophyta</taxon>
        <taxon>Coscinodiscophyceae</taxon>
        <taxon>Thalassiosirophycidae</taxon>
        <taxon>Stephanodiscales</taxon>
        <taxon>Stephanodiscaceae</taxon>
        <taxon>Cyclotella</taxon>
    </lineage>
</organism>
<protein>
    <submittedName>
        <fullName evidence="2">Uncharacterized protein</fullName>
    </submittedName>
</protein>
<name>A0ABD3PBL3_9STRA</name>
<accession>A0ABD3PBL3</accession>
<dbReference type="AlphaFoldDB" id="A0ABD3PBL3"/>
<dbReference type="EMBL" id="JALLPJ020000710">
    <property type="protein sequence ID" value="KAL3784923.1"/>
    <property type="molecule type" value="Genomic_DNA"/>
</dbReference>
<evidence type="ECO:0000313" key="3">
    <source>
        <dbReference type="Proteomes" id="UP001530400"/>
    </source>
</evidence>
<comment type="caution">
    <text evidence="2">The sequence shown here is derived from an EMBL/GenBank/DDBJ whole genome shotgun (WGS) entry which is preliminary data.</text>
</comment>
<proteinExistence type="predicted"/>
<dbReference type="Proteomes" id="UP001530400">
    <property type="component" value="Unassembled WGS sequence"/>
</dbReference>
<reference evidence="2 3" key="1">
    <citation type="submission" date="2024-10" db="EMBL/GenBank/DDBJ databases">
        <title>Updated reference genomes for cyclostephanoid diatoms.</title>
        <authorList>
            <person name="Roberts W.R."/>
            <person name="Alverson A.J."/>
        </authorList>
    </citation>
    <scope>NUCLEOTIDE SEQUENCE [LARGE SCALE GENOMIC DNA]</scope>
    <source>
        <strain evidence="2 3">AJA010-31</strain>
    </source>
</reference>
<keyword evidence="3" id="KW-1185">Reference proteome</keyword>
<feature type="compositionally biased region" description="Polar residues" evidence="1">
    <location>
        <begin position="47"/>
        <end position="76"/>
    </location>
</feature>
<gene>
    <name evidence="2" type="ORF">ACHAWO_001210</name>
</gene>
<evidence type="ECO:0000256" key="1">
    <source>
        <dbReference type="SAM" id="MobiDB-lite"/>
    </source>
</evidence>
<feature type="region of interest" description="Disordered" evidence="1">
    <location>
        <begin position="37"/>
        <end position="83"/>
    </location>
</feature>
<sequence>MSKQVKFERENTWLGMCLKPFLLKSSLLRVDGNCMHSKSPSVRFRSDNTSSKLVDSKPSNYSTSIEPPQSFSQTNHHPSKDKS</sequence>